<comment type="caution">
    <text evidence="4">The sequence shown here is derived from an EMBL/GenBank/DDBJ whole genome shotgun (WGS) entry which is preliminary data.</text>
</comment>
<reference evidence="4 5" key="1">
    <citation type="submission" date="2019-12" db="EMBL/GenBank/DDBJ databases">
        <authorList>
            <person name="Shi Y."/>
        </authorList>
    </citation>
    <scope>NUCLEOTIDE SEQUENCE [LARGE SCALE GENOMIC DNA]</scope>
    <source>
        <strain evidence="4 5">JCM 17929</strain>
    </source>
</reference>
<keyword evidence="2" id="KW-0812">Transmembrane</keyword>
<feature type="region of interest" description="Disordered" evidence="1">
    <location>
        <begin position="1"/>
        <end position="34"/>
    </location>
</feature>
<evidence type="ECO:0000256" key="1">
    <source>
        <dbReference type="SAM" id="MobiDB-lite"/>
    </source>
</evidence>
<evidence type="ECO:0000313" key="4">
    <source>
        <dbReference type="EMBL" id="MUN63850.1"/>
    </source>
</evidence>
<evidence type="ECO:0000313" key="5">
    <source>
        <dbReference type="Proteomes" id="UP000436989"/>
    </source>
</evidence>
<proteinExistence type="predicted"/>
<feature type="compositionally biased region" description="Basic and acidic residues" evidence="1">
    <location>
        <begin position="193"/>
        <end position="212"/>
    </location>
</feature>
<gene>
    <name evidence="4" type="ORF">GMA12_12000</name>
</gene>
<dbReference type="AlphaFoldDB" id="A0A6N8GNI3"/>
<evidence type="ECO:0000259" key="3">
    <source>
        <dbReference type="Pfam" id="PF07885"/>
    </source>
</evidence>
<dbReference type="Pfam" id="PF07885">
    <property type="entry name" value="Ion_trans_2"/>
    <property type="match status" value="1"/>
</dbReference>
<feature type="region of interest" description="Disordered" evidence="1">
    <location>
        <begin position="193"/>
        <end position="219"/>
    </location>
</feature>
<sequence length="219" mass="23951">MTGSTVAAGAARAEEGPSMSTPRVTPRPKPTTRLSRTGETLLTHALRAWPGIRREVLPALVIFWVNLIACGLAFAALESDDDWFLGLYWSAVTGSTTGYGDVLPQSTAATVLTIYAIASSWLLNLIVATLLIKNVIPEPHLFTDAEQRHGQAHDAVQTAHARYQTAMLEDLYRHRLDADPHIGSAYRDLQDAEERLHEAEAALRHEQHERGEAPAPSAD</sequence>
<organism evidence="4 5">
    <name type="scientific">Kocuria sediminis</name>
    <dbReference type="NCBI Taxonomy" id="1038857"/>
    <lineage>
        <taxon>Bacteria</taxon>
        <taxon>Bacillati</taxon>
        <taxon>Actinomycetota</taxon>
        <taxon>Actinomycetes</taxon>
        <taxon>Micrococcales</taxon>
        <taxon>Micrococcaceae</taxon>
        <taxon>Kocuria</taxon>
    </lineage>
</organism>
<dbReference type="Proteomes" id="UP000436989">
    <property type="component" value="Unassembled WGS sequence"/>
</dbReference>
<keyword evidence="5" id="KW-1185">Reference proteome</keyword>
<feature type="domain" description="Potassium channel" evidence="3">
    <location>
        <begin position="65"/>
        <end position="133"/>
    </location>
</feature>
<protein>
    <recommendedName>
        <fullName evidence="3">Potassium channel domain-containing protein</fullName>
    </recommendedName>
</protein>
<evidence type="ECO:0000256" key="2">
    <source>
        <dbReference type="SAM" id="Phobius"/>
    </source>
</evidence>
<name>A0A6N8GNI3_9MICC</name>
<keyword evidence="2" id="KW-0472">Membrane</keyword>
<feature type="transmembrane region" description="Helical" evidence="2">
    <location>
        <begin position="112"/>
        <end position="132"/>
    </location>
</feature>
<accession>A0A6N8GNI3</accession>
<keyword evidence="2" id="KW-1133">Transmembrane helix</keyword>
<dbReference type="Gene3D" id="1.10.287.70">
    <property type="match status" value="1"/>
</dbReference>
<feature type="transmembrane region" description="Helical" evidence="2">
    <location>
        <begin position="56"/>
        <end position="77"/>
    </location>
</feature>
<dbReference type="SUPFAM" id="SSF81324">
    <property type="entry name" value="Voltage-gated potassium channels"/>
    <property type="match status" value="1"/>
</dbReference>
<dbReference type="EMBL" id="WOGU01000009">
    <property type="protein sequence ID" value="MUN63850.1"/>
    <property type="molecule type" value="Genomic_DNA"/>
</dbReference>
<dbReference type="InterPro" id="IPR013099">
    <property type="entry name" value="K_chnl_dom"/>
</dbReference>
<dbReference type="RefSeq" id="WP_156269743.1">
    <property type="nucleotide sequence ID" value="NZ_WOGU01000009.1"/>
</dbReference>